<proteinExistence type="predicted"/>
<sequence length="284" mass="31626">MSVPEYEAKFNALSAYAADMVDTDENKGRRFKSGLEENVRTRMTLYKEKDYADLIETTKKVGKDVEEMFSRREQSKNSKIEARQASQRGRSGGFYRGGGRFQHLKDQSEGKQQCSQGYEAKSGKGFKCFRCGEMGHIATHCTKPQASGSSSSGSVPTGRGMNFGGSVGRGGGAGGSTAPGKVFAMTRQNVQATPNVVTVFGLCLWTVFVMDNMMIHIWKKSKRRSHVLHLMCTELNPSERFLSRIVWYEEEHRLGDQSFGRYIDPVGFLGREIHSPAEGSIFLE</sequence>
<evidence type="ECO:0000313" key="2">
    <source>
        <dbReference type="Proteomes" id="UP001062846"/>
    </source>
</evidence>
<organism evidence="1 2">
    <name type="scientific">Rhododendron molle</name>
    <name type="common">Chinese azalea</name>
    <name type="synonym">Azalea mollis</name>
    <dbReference type="NCBI Taxonomy" id="49168"/>
    <lineage>
        <taxon>Eukaryota</taxon>
        <taxon>Viridiplantae</taxon>
        <taxon>Streptophyta</taxon>
        <taxon>Embryophyta</taxon>
        <taxon>Tracheophyta</taxon>
        <taxon>Spermatophyta</taxon>
        <taxon>Magnoliopsida</taxon>
        <taxon>eudicotyledons</taxon>
        <taxon>Gunneridae</taxon>
        <taxon>Pentapetalae</taxon>
        <taxon>asterids</taxon>
        <taxon>Ericales</taxon>
        <taxon>Ericaceae</taxon>
        <taxon>Ericoideae</taxon>
        <taxon>Rhodoreae</taxon>
        <taxon>Rhododendron</taxon>
    </lineage>
</organism>
<reference evidence="1" key="1">
    <citation type="submission" date="2022-02" db="EMBL/GenBank/DDBJ databases">
        <title>Plant Genome Project.</title>
        <authorList>
            <person name="Zhang R.-G."/>
        </authorList>
    </citation>
    <scope>NUCLEOTIDE SEQUENCE</scope>
    <source>
        <strain evidence="1">AT1</strain>
    </source>
</reference>
<comment type="caution">
    <text evidence="1">The sequence shown here is derived from an EMBL/GenBank/DDBJ whole genome shotgun (WGS) entry which is preliminary data.</text>
</comment>
<evidence type="ECO:0000313" key="1">
    <source>
        <dbReference type="EMBL" id="KAI8571791.1"/>
    </source>
</evidence>
<dbReference type="Proteomes" id="UP001062846">
    <property type="component" value="Chromosome 1"/>
</dbReference>
<keyword evidence="2" id="KW-1185">Reference proteome</keyword>
<protein>
    <submittedName>
        <fullName evidence="1">Uncharacterized protein</fullName>
    </submittedName>
</protein>
<dbReference type="EMBL" id="CM046388">
    <property type="protein sequence ID" value="KAI8571791.1"/>
    <property type="molecule type" value="Genomic_DNA"/>
</dbReference>
<accession>A0ACC0Q2W7</accession>
<gene>
    <name evidence="1" type="ORF">RHMOL_Rhmol01G0146400</name>
</gene>
<name>A0ACC0Q2W7_RHOML</name>